<accession>A0ABD0VEX1</accession>
<name>A0ABD0VEX1_DENTH</name>
<gene>
    <name evidence="2" type="ORF">M5K25_007304</name>
</gene>
<evidence type="ECO:0000256" key="1">
    <source>
        <dbReference type="SAM" id="MobiDB-lite"/>
    </source>
</evidence>
<keyword evidence="3" id="KW-1185">Reference proteome</keyword>
<reference evidence="2 3" key="1">
    <citation type="journal article" date="2024" name="Plant Biotechnol. J.">
        <title>Dendrobium thyrsiflorum genome and its molecular insights into genes involved in important horticultural traits.</title>
        <authorList>
            <person name="Chen B."/>
            <person name="Wang J.Y."/>
            <person name="Zheng P.J."/>
            <person name="Li K.L."/>
            <person name="Liang Y.M."/>
            <person name="Chen X.F."/>
            <person name="Zhang C."/>
            <person name="Zhao X."/>
            <person name="He X."/>
            <person name="Zhang G.Q."/>
            <person name="Liu Z.J."/>
            <person name="Xu Q."/>
        </authorList>
    </citation>
    <scope>NUCLEOTIDE SEQUENCE [LARGE SCALE GENOMIC DNA]</scope>
    <source>
        <strain evidence="2">GZMU011</strain>
    </source>
</reference>
<evidence type="ECO:0000313" key="2">
    <source>
        <dbReference type="EMBL" id="KAL0923255.1"/>
    </source>
</evidence>
<organism evidence="2 3">
    <name type="scientific">Dendrobium thyrsiflorum</name>
    <name type="common">Pinecone-like raceme dendrobium</name>
    <name type="synonym">Orchid</name>
    <dbReference type="NCBI Taxonomy" id="117978"/>
    <lineage>
        <taxon>Eukaryota</taxon>
        <taxon>Viridiplantae</taxon>
        <taxon>Streptophyta</taxon>
        <taxon>Embryophyta</taxon>
        <taxon>Tracheophyta</taxon>
        <taxon>Spermatophyta</taxon>
        <taxon>Magnoliopsida</taxon>
        <taxon>Liliopsida</taxon>
        <taxon>Asparagales</taxon>
        <taxon>Orchidaceae</taxon>
        <taxon>Epidendroideae</taxon>
        <taxon>Malaxideae</taxon>
        <taxon>Dendrobiinae</taxon>
        <taxon>Dendrobium</taxon>
    </lineage>
</organism>
<protein>
    <submittedName>
        <fullName evidence="2">Uncharacterized protein</fullName>
    </submittedName>
</protein>
<sequence length="132" mass="14913">MRIYSREEKRKAPSREFLGLLGGFSGKCPYSTVSFQLLPWAVLFTGRSSGKPHFFMKKDRSLKESRERSETALAPLLLLDHRRSSAEPPKGSTFSRTTTRRPDVLPNHHLKTRRPAVPPSEARRSAGLPLKA</sequence>
<evidence type="ECO:0000313" key="3">
    <source>
        <dbReference type="Proteomes" id="UP001552299"/>
    </source>
</evidence>
<feature type="region of interest" description="Disordered" evidence="1">
    <location>
        <begin position="80"/>
        <end position="132"/>
    </location>
</feature>
<dbReference type="AlphaFoldDB" id="A0ABD0VEX1"/>
<dbReference type="Proteomes" id="UP001552299">
    <property type="component" value="Unassembled WGS sequence"/>
</dbReference>
<comment type="caution">
    <text evidence="2">The sequence shown here is derived from an EMBL/GenBank/DDBJ whole genome shotgun (WGS) entry which is preliminary data.</text>
</comment>
<proteinExistence type="predicted"/>
<dbReference type="EMBL" id="JANQDX010000006">
    <property type="protein sequence ID" value="KAL0923255.1"/>
    <property type="molecule type" value="Genomic_DNA"/>
</dbReference>